<dbReference type="Proteomes" id="UP000199280">
    <property type="component" value="Unassembled WGS sequence"/>
</dbReference>
<reference evidence="14 16" key="2">
    <citation type="submission" date="2016-10" db="EMBL/GenBank/DDBJ databases">
        <authorList>
            <person name="Varghese N."/>
            <person name="Submissions S."/>
        </authorList>
    </citation>
    <scope>NUCLEOTIDE SEQUENCE [LARGE SCALE GENOMIC DNA]</scope>
    <source>
        <strain evidence="14 16">DSM 22150</strain>
    </source>
</reference>
<dbReference type="RefSeq" id="WP_068621584.1">
    <property type="nucleotide sequence ID" value="NZ_FJNB01000003.1"/>
</dbReference>
<feature type="coiled-coil region" evidence="9">
    <location>
        <begin position="167"/>
        <end position="197"/>
    </location>
</feature>
<evidence type="ECO:0000256" key="7">
    <source>
        <dbReference type="ARBA" id="ARBA00022840"/>
    </source>
</evidence>
<dbReference type="EMBL" id="FNYT01000036">
    <property type="protein sequence ID" value="SEJ90056.1"/>
    <property type="molecule type" value="Genomic_DNA"/>
</dbReference>
<feature type="domain" description="Histidine kinase/HSP90-like ATPase" evidence="11">
    <location>
        <begin position="301"/>
        <end position="387"/>
    </location>
</feature>
<evidence type="ECO:0000256" key="8">
    <source>
        <dbReference type="ARBA" id="ARBA00023012"/>
    </source>
</evidence>
<keyword evidence="6 13" id="KW-0418">Kinase</keyword>
<keyword evidence="10" id="KW-0812">Transmembrane</keyword>
<evidence type="ECO:0000256" key="6">
    <source>
        <dbReference type="ARBA" id="ARBA00022777"/>
    </source>
</evidence>
<evidence type="ECO:0000256" key="1">
    <source>
        <dbReference type="ARBA" id="ARBA00000085"/>
    </source>
</evidence>
<evidence type="ECO:0000256" key="9">
    <source>
        <dbReference type="SAM" id="Coils"/>
    </source>
</evidence>
<evidence type="ECO:0000313" key="13">
    <source>
        <dbReference type="EMBL" id="CZQ88238.1"/>
    </source>
</evidence>
<organism evidence="13 15">
    <name type="scientific">Trichococcus ilyis</name>
    <dbReference type="NCBI Taxonomy" id="640938"/>
    <lineage>
        <taxon>Bacteria</taxon>
        <taxon>Bacillati</taxon>
        <taxon>Bacillota</taxon>
        <taxon>Bacilli</taxon>
        <taxon>Lactobacillales</taxon>
        <taxon>Carnobacteriaceae</taxon>
        <taxon>Trichococcus</taxon>
    </lineage>
</organism>
<dbReference type="InterPro" id="IPR011712">
    <property type="entry name" value="Sig_transdc_His_kin_sub3_dim/P"/>
</dbReference>
<keyword evidence="10" id="KW-1133">Transmembrane helix</keyword>
<accession>A0A143YDM5</accession>
<dbReference type="GO" id="GO:0046983">
    <property type="term" value="F:protein dimerization activity"/>
    <property type="evidence" value="ECO:0007669"/>
    <property type="project" value="InterPro"/>
</dbReference>
<feature type="transmembrane region" description="Helical" evidence="10">
    <location>
        <begin position="92"/>
        <end position="109"/>
    </location>
</feature>
<sequence length="390" mass="44790">MIIRQNKKREALSMEFPVIGGILLVYTATVFFQSEQNWNVKSVLSFSLLISLHAVMYLFREQIFKEKTALYLFLQGIIIFSLSVVIKGNYQAAYLGLIPMIIAQSIQLWNDIRKSFYSASYFYLIYCATIIFNNGYTELLHSISLLLLISFSILVYGHLYSNQVRAFEKTQRLLVELETANDKLEEMARESERQKIARDIHDTLLQGMAGILMKMEALDIHLANGNMEKSQMIAKKIADHTRESLKESREIIQGLRLHHANRNDLGEAIEREIEIFRRQAAVKIKLNKTGSSYSSIVFEKNIAYIFREILTNITKHAKATQVNIIVSLEYEQVIIRVEDNGIGFDYQHFHSIYGHYGILGMQERAKAINGKLIIESEKQCGTCITLIVTI</sequence>
<comment type="catalytic activity">
    <reaction evidence="1">
        <text>ATP + protein L-histidine = ADP + protein N-phospho-L-histidine.</text>
        <dbReference type="EC" id="2.7.13.3"/>
    </reaction>
</comment>
<evidence type="ECO:0000256" key="2">
    <source>
        <dbReference type="ARBA" id="ARBA00012438"/>
    </source>
</evidence>
<keyword evidence="8" id="KW-0902">Two-component regulatory system</keyword>
<evidence type="ECO:0000256" key="10">
    <source>
        <dbReference type="SAM" id="Phobius"/>
    </source>
</evidence>
<dbReference type="InterPro" id="IPR050482">
    <property type="entry name" value="Sensor_HK_TwoCompSys"/>
</dbReference>
<keyword evidence="4" id="KW-0808">Transferase</keyword>
<gene>
    <name evidence="14" type="ORF">SAMN05216375_13610</name>
    <name evidence="13" type="ORF">TR210_687</name>
</gene>
<feature type="transmembrane region" description="Helical" evidence="10">
    <location>
        <begin position="68"/>
        <end position="86"/>
    </location>
</feature>
<evidence type="ECO:0000259" key="12">
    <source>
        <dbReference type="Pfam" id="PF07730"/>
    </source>
</evidence>
<reference evidence="13 15" key="1">
    <citation type="submission" date="2016-02" db="EMBL/GenBank/DDBJ databases">
        <authorList>
            <person name="Wen L."/>
            <person name="He K."/>
            <person name="Yang H."/>
        </authorList>
    </citation>
    <scope>NUCLEOTIDE SEQUENCE [LARGE SCALE GENOMIC DNA]</scope>
    <source>
        <strain evidence="13">Trichococcus_R210</strain>
    </source>
</reference>
<evidence type="ECO:0000256" key="3">
    <source>
        <dbReference type="ARBA" id="ARBA00022553"/>
    </source>
</evidence>
<dbReference type="GO" id="GO:0016020">
    <property type="term" value="C:membrane"/>
    <property type="evidence" value="ECO:0007669"/>
    <property type="project" value="InterPro"/>
</dbReference>
<keyword evidence="9" id="KW-0175">Coiled coil</keyword>
<keyword evidence="7" id="KW-0067">ATP-binding</keyword>
<keyword evidence="3" id="KW-0597">Phosphoprotein</keyword>
<dbReference type="Pfam" id="PF02518">
    <property type="entry name" value="HATPase_c"/>
    <property type="match status" value="1"/>
</dbReference>
<dbReference type="GO" id="GO:0000155">
    <property type="term" value="F:phosphorelay sensor kinase activity"/>
    <property type="evidence" value="ECO:0007669"/>
    <property type="project" value="InterPro"/>
</dbReference>
<name>A0A143YDM5_9LACT</name>
<proteinExistence type="predicted"/>
<dbReference type="CDD" id="cd16917">
    <property type="entry name" value="HATPase_UhpB-NarQ-NarX-like"/>
    <property type="match status" value="1"/>
</dbReference>
<dbReference type="AlphaFoldDB" id="A0A143YDM5"/>
<keyword evidence="16" id="KW-1185">Reference proteome</keyword>
<dbReference type="GO" id="GO:0005524">
    <property type="term" value="F:ATP binding"/>
    <property type="evidence" value="ECO:0007669"/>
    <property type="project" value="UniProtKB-KW"/>
</dbReference>
<protein>
    <recommendedName>
        <fullName evidence="2">histidine kinase</fullName>
        <ecNumber evidence="2">2.7.13.3</ecNumber>
    </recommendedName>
</protein>
<keyword evidence="5" id="KW-0547">Nucleotide-binding</keyword>
<feature type="domain" description="Signal transduction histidine kinase subgroup 3 dimerisation and phosphoacceptor" evidence="12">
    <location>
        <begin position="192"/>
        <end position="256"/>
    </location>
</feature>
<feature type="transmembrane region" description="Helical" evidence="10">
    <location>
        <begin position="38"/>
        <end position="59"/>
    </location>
</feature>
<dbReference type="STRING" id="640938.TR210_687"/>
<dbReference type="SUPFAM" id="SSF55874">
    <property type="entry name" value="ATPase domain of HSP90 chaperone/DNA topoisomerase II/histidine kinase"/>
    <property type="match status" value="1"/>
</dbReference>
<dbReference type="InterPro" id="IPR003594">
    <property type="entry name" value="HATPase_dom"/>
</dbReference>
<dbReference type="PANTHER" id="PTHR24421:SF10">
    <property type="entry name" value="NITRATE_NITRITE SENSOR PROTEIN NARQ"/>
    <property type="match status" value="1"/>
</dbReference>
<dbReference type="InterPro" id="IPR036890">
    <property type="entry name" value="HATPase_C_sf"/>
</dbReference>
<dbReference type="Pfam" id="PF07730">
    <property type="entry name" value="HisKA_3"/>
    <property type="match status" value="1"/>
</dbReference>
<evidence type="ECO:0000259" key="11">
    <source>
        <dbReference type="Pfam" id="PF02518"/>
    </source>
</evidence>
<dbReference type="PANTHER" id="PTHR24421">
    <property type="entry name" value="NITRATE/NITRITE SENSOR PROTEIN NARX-RELATED"/>
    <property type="match status" value="1"/>
</dbReference>
<feature type="transmembrane region" description="Helical" evidence="10">
    <location>
        <begin position="116"/>
        <end position="133"/>
    </location>
</feature>
<dbReference type="Gene3D" id="1.20.5.1930">
    <property type="match status" value="1"/>
</dbReference>
<evidence type="ECO:0000313" key="16">
    <source>
        <dbReference type="Proteomes" id="UP000199280"/>
    </source>
</evidence>
<keyword evidence="10" id="KW-0472">Membrane</keyword>
<feature type="transmembrane region" description="Helical" evidence="10">
    <location>
        <begin position="139"/>
        <end position="159"/>
    </location>
</feature>
<evidence type="ECO:0000256" key="5">
    <source>
        <dbReference type="ARBA" id="ARBA00022741"/>
    </source>
</evidence>
<evidence type="ECO:0000313" key="15">
    <source>
        <dbReference type="Proteomes" id="UP000076878"/>
    </source>
</evidence>
<evidence type="ECO:0000256" key="4">
    <source>
        <dbReference type="ARBA" id="ARBA00022679"/>
    </source>
</evidence>
<dbReference type="EC" id="2.7.13.3" evidence="2"/>
<dbReference type="EMBL" id="FJNB01000003">
    <property type="protein sequence ID" value="CZQ88238.1"/>
    <property type="molecule type" value="Genomic_DNA"/>
</dbReference>
<dbReference type="Gene3D" id="3.30.565.10">
    <property type="entry name" value="Histidine kinase-like ATPase, C-terminal domain"/>
    <property type="match status" value="1"/>
</dbReference>
<feature type="transmembrane region" description="Helical" evidence="10">
    <location>
        <begin position="12"/>
        <end position="32"/>
    </location>
</feature>
<evidence type="ECO:0000313" key="14">
    <source>
        <dbReference type="EMBL" id="SEJ90056.1"/>
    </source>
</evidence>
<dbReference type="Proteomes" id="UP000076878">
    <property type="component" value="Unassembled WGS sequence"/>
</dbReference>